<feature type="repeat" description="Solcar" evidence="9">
    <location>
        <begin position="77"/>
        <end position="161"/>
    </location>
</feature>
<evidence type="ECO:0000256" key="9">
    <source>
        <dbReference type="PROSITE-ProRule" id="PRU00282"/>
    </source>
</evidence>
<evidence type="ECO:0000313" key="12">
    <source>
        <dbReference type="EMBL" id="EKX46597.1"/>
    </source>
</evidence>
<dbReference type="PROSITE" id="PS50920">
    <property type="entry name" value="SOLCAR"/>
    <property type="match status" value="3"/>
</dbReference>
<feature type="transmembrane region" description="Helical" evidence="11">
    <location>
        <begin position="336"/>
        <end position="359"/>
    </location>
</feature>
<dbReference type="GeneID" id="17303401"/>
<dbReference type="EnsemblProtists" id="EKX46597">
    <property type="protein sequence ID" value="EKX46597"/>
    <property type="gene ID" value="GUITHDRAFT_107383"/>
</dbReference>
<dbReference type="eggNOG" id="KOG0757">
    <property type="taxonomic scope" value="Eukaryota"/>
</dbReference>
<reference evidence="12 14" key="1">
    <citation type="journal article" date="2012" name="Nature">
        <title>Algal genomes reveal evolutionary mosaicism and the fate of nucleomorphs.</title>
        <authorList>
            <consortium name="DOE Joint Genome Institute"/>
            <person name="Curtis B.A."/>
            <person name="Tanifuji G."/>
            <person name="Burki F."/>
            <person name="Gruber A."/>
            <person name="Irimia M."/>
            <person name="Maruyama S."/>
            <person name="Arias M.C."/>
            <person name="Ball S.G."/>
            <person name="Gile G.H."/>
            <person name="Hirakawa Y."/>
            <person name="Hopkins J.F."/>
            <person name="Kuo A."/>
            <person name="Rensing S.A."/>
            <person name="Schmutz J."/>
            <person name="Symeonidi A."/>
            <person name="Elias M."/>
            <person name="Eveleigh R.J."/>
            <person name="Herman E.K."/>
            <person name="Klute M.J."/>
            <person name="Nakayama T."/>
            <person name="Obornik M."/>
            <person name="Reyes-Prieto A."/>
            <person name="Armbrust E.V."/>
            <person name="Aves S.J."/>
            <person name="Beiko R.G."/>
            <person name="Coutinho P."/>
            <person name="Dacks J.B."/>
            <person name="Durnford D.G."/>
            <person name="Fast N.M."/>
            <person name="Green B.R."/>
            <person name="Grisdale C.J."/>
            <person name="Hempel F."/>
            <person name="Henrissat B."/>
            <person name="Hoppner M.P."/>
            <person name="Ishida K."/>
            <person name="Kim E."/>
            <person name="Koreny L."/>
            <person name="Kroth P.G."/>
            <person name="Liu Y."/>
            <person name="Malik S.B."/>
            <person name="Maier U.G."/>
            <person name="McRose D."/>
            <person name="Mock T."/>
            <person name="Neilson J.A."/>
            <person name="Onodera N.T."/>
            <person name="Poole A.M."/>
            <person name="Pritham E.J."/>
            <person name="Richards T.A."/>
            <person name="Rocap G."/>
            <person name="Roy S.W."/>
            <person name="Sarai C."/>
            <person name="Schaack S."/>
            <person name="Shirato S."/>
            <person name="Slamovits C.H."/>
            <person name="Spencer D.F."/>
            <person name="Suzuki S."/>
            <person name="Worden A.Z."/>
            <person name="Zauner S."/>
            <person name="Barry K."/>
            <person name="Bell C."/>
            <person name="Bharti A.K."/>
            <person name="Crow J.A."/>
            <person name="Grimwood J."/>
            <person name="Kramer R."/>
            <person name="Lindquist E."/>
            <person name="Lucas S."/>
            <person name="Salamov A."/>
            <person name="McFadden G.I."/>
            <person name="Lane C.E."/>
            <person name="Keeling P.J."/>
            <person name="Gray M.W."/>
            <person name="Grigoriev I.V."/>
            <person name="Archibald J.M."/>
        </authorList>
    </citation>
    <scope>NUCLEOTIDE SEQUENCE</scope>
    <source>
        <strain evidence="12 14">CCMP2712</strain>
    </source>
</reference>
<keyword evidence="2 10" id="KW-0813">Transport</keyword>
<dbReference type="KEGG" id="gtt:GUITHDRAFT_107383"/>
<dbReference type="GO" id="GO:0005743">
    <property type="term" value="C:mitochondrial inner membrane"/>
    <property type="evidence" value="ECO:0007669"/>
    <property type="project" value="UniProtKB-SubCell"/>
</dbReference>
<dbReference type="GO" id="GO:1990519">
    <property type="term" value="P:pyrimidine nucleotide import into mitochondrion"/>
    <property type="evidence" value="ECO:0007669"/>
    <property type="project" value="TreeGrafter"/>
</dbReference>
<dbReference type="HOGENOM" id="CLU_015166_6_1_1"/>
<dbReference type="AlphaFoldDB" id="L1JE50"/>
<evidence type="ECO:0008006" key="15">
    <source>
        <dbReference type="Google" id="ProtNLM"/>
    </source>
</evidence>
<evidence type="ECO:0000256" key="5">
    <source>
        <dbReference type="ARBA" id="ARBA00022792"/>
    </source>
</evidence>
<dbReference type="PaxDb" id="55529-EKX46597"/>
<keyword evidence="14" id="KW-1185">Reference proteome</keyword>
<evidence type="ECO:0000256" key="10">
    <source>
        <dbReference type="RuleBase" id="RU000488"/>
    </source>
</evidence>
<name>L1JE50_GUITC</name>
<keyword evidence="4" id="KW-0677">Repeat</keyword>
<dbReference type="InterPro" id="IPR002067">
    <property type="entry name" value="MCP"/>
</dbReference>
<feature type="transmembrane region" description="Helical" evidence="11">
    <location>
        <begin position="133"/>
        <end position="153"/>
    </location>
</feature>
<protein>
    <recommendedName>
        <fullName evidence="15">Mitochondrial carrier protein</fullName>
    </recommendedName>
</protein>
<evidence type="ECO:0000256" key="4">
    <source>
        <dbReference type="ARBA" id="ARBA00022737"/>
    </source>
</evidence>
<evidence type="ECO:0000256" key="3">
    <source>
        <dbReference type="ARBA" id="ARBA00022692"/>
    </source>
</evidence>
<dbReference type="OrthoDB" id="269120at2759"/>
<evidence type="ECO:0000313" key="13">
    <source>
        <dbReference type="EnsemblProtists" id="EKX46597"/>
    </source>
</evidence>
<evidence type="ECO:0000256" key="1">
    <source>
        <dbReference type="ARBA" id="ARBA00004448"/>
    </source>
</evidence>
<sequence length="367" mass="40891">MLNESEYPACVFVHMIGDVETQRNLKVGLDANMSASPAVQSNNITSFAHRHPEANSTNLEDSVRVTRRPKQLDDTNKKNWKYLIAGGVGGMTGAVLTCPMEVMKTQLQSKGYHQYGITTIASRTLQSEGLFGFWKGIGPMLVAVVPARGVYFWTYNSTKGSLLSRGHADEAPVHLASAVVAGGLSATIINPVWVVKTRLQLQSRDLNSNSRYAGVQYKGSLHAVRQILREEGARGFFKGLVPSYWGISESALHFVLYEYLKNTIHFRKQGMSEESSKKLSNLEYLSTAAIAKFAASVSTYPHEVIRTRMRERGASEIYKSSIHCVRKIWIEEGMRGLYGGLFMHLLRVVPNTAILFFTYEKVSAWLS</sequence>
<dbReference type="PRINTS" id="PR00926">
    <property type="entry name" value="MITOCARRIER"/>
</dbReference>
<dbReference type="PANTHER" id="PTHR45829:SF4">
    <property type="entry name" value="MITOCHONDRIAL CARRIER PROTEIN RIM2"/>
    <property type="match status" value="1"/>
</dbReference>
<dbReference type="SUPFAM" id="SSF103506">
    <property type="entry name" value="Mitochondrial carrier"/>
    <property type="match status" value="1"/>
</dbReference>
<dbReference type="InterPro" id="IPR049562">
    <property type="entry name" value="SLC25A33/36-like"/>
</dbReference>
<dbReference type="STRING" id="905079.L1JE50"/>
<dbReference type="InterPro" id="IPR018108">
    <property type="entry name" value="MCP_transmembrane"/>
</dbReference>
<keyword evidence="3 9" id="KW-0812">Transmembrane</keyword>
<keyword evidence="7" id="KW-0496">Mitochondrion</keyword>
<keyword evidence="6 11" id="KW-1133">Transmembrane helix</keyword>
<evidence type="ECO:0000256" key="6">
    <source>
        <dbReference type="ARBA" id="ARBA00022989"/>
    </source>
</evidence>
<keyword evidence="8 9" id="KW-0472">Membrane</keyword>
<evidence type="ECO:0000313" key="14">
    <source>
        <dbReference type="Proteomes" id="UP000011087"/>
    </source>
</evidence>
<evidence type="ECO:0000256" key="11">
    <source>
        <dbReference type="SAM" id="Phobius"/>
    </source>
</evidence>
<gene>
    <name evidence="12" type="ORF">GUITHDRAFT_107383</name>
</gene>
<organism evidence="12">
    <name type="scientific">Guillardia theta (strain CCMP2712)</name>
    <name type="common">Cryptophyte</name>
    <dbReference type="NCBI Taxonomy" id="905079"/>
    <lineage>
        <taxon>Eukaryota</taxon>
        <taxon>Cryptophyceae</taxon>
        <taxon>Pyrenomonadales</taxon>
        <taxon>Geminigeraceae</taxon>
        <taxon>Guillardia</taxon>
    </lineage>
</organism>
<reference evidence="14" key="2">
    <citation type="submission" date="2012-11" db="EMBL/GenBank/DDBJ databases">
        <authorList>
            <person name="Kuo A."/>
            <person name="Curtis B.A."/>
            <person name="Tanifuji G."/>
            <person name="Burki F."/>
            <person name="Gruber A."/>
            <person name="Irimia M."/>
            <person name="Maruyama S."/>
            <person name="Arias M.C."/>
            <person name="Ball S.G."/>
            <person name="Gile G.H."/>
            <person name="Hirakawa Y."/>
            <person name="Hopkins J.F."/>
            <person name="Rensing S.A."/>
            <person name="Schmutz J."/>
            <person name="Symeonidi A."/>
            <person name="Elias M."/>
            <person name="Eveleigh R.J."/>
            <person name="Herman E.K."/>
            <person name="Klute M.J."/>
            <person name="Nakayama T."/>
            <person name="Obornik M."/>
            <person name="Reyes-Prieto A."/>
            <person name="Armbrust E.V."/>
            <person name="Aves S.J."/>
            <person name="Beiko R.G."/>
            <person name="Coutinho P."/>
            <person name="Dacks J.B."/>
            <person name="Durnford D.G."/>
            <person name="Fast N.M."/>
            <person name="Green B.R."/>
            <person name="Grisdale C."/>
            <person name="Hempe F."/>
            <person name="Henrissat B."/>
            <person name="Hoppner M.P."/>
            <person name="Ishida K.-I."/>
            <person name="Kim E."/>
            <person name="Koreny L."/>
            <person name="Kroth P.G."/>
            <person name="Liu Y."/>
            <person name="Malik S.-B."/>
            <person name="Maier U.G."/>
            <person name="McRose D."/>
            <person name="Mock T."/>
            <person name="Neilson J.A."/>
            <person name="Onodera N.T."/>
            <person name="Poole A.M."/>
            <person name="Pritham E.J."/>
            <person name="Richards T.A."/>
            <person name="Rocap G."/>
            <person name="Roy S.W."/>
            <person name="Sarai C."/>
            <person name="Schaack S."/>
            <person name="Shirato S."/>
            <person name="Slamovits C.H."/>
            <person name="Spencer D.F."/>
            <person name="Suzuki S."/>
            <person name="Worden A.Z."/>
            <person name="Zauner S."/>
            <person name="Barry K."/>
            <person name="Bell C."/>
            <person name="Bharti A.K."/>
            <person name="Crow J.A."/>
            <person name="Grimwood J."/>
            <person name="Kramer R."/>
            <person name="Lindquist E."/>
            <person name="Lucas S."/>
            <person name="Salamov A."/>
            <person name="McFadden G.I."/>
            <person name="Lane C.E."/>
            <person name="Keeling P.J."/>
            <person name="Gray M.W."/>
            <person name="Grigoriev I.V."/>
            <person name="Archibald J.M."/>
        </authorList>
    </citation>
    <scope>NUCLEOTIDE SEQUENCE</scope>
    <source>
        <strain evidence="14">CCMP2712</strain>
    </source>
</reference>
<feature type="transmembrane region" description="Helical" evidence="11">
    <location>
        <begin position="173"/>
        <end position="195"/>
    </location>
</feature>
<feature type="repeat" description="Solcar" evidence="9">
    <location>
        <begin position="169"/>
        <end position="263"/>
    </location>
</feature>
<keyword evidence="5" id="KW-0999">Mitochondrion inner membrane</keyword>
<evidence type="ECO:0000256" key="8">
    <source>
        <dbReference type="ARBA" id="ARBA00023136"/>
    </source>
</evidence>
<dbReference type="OMA" id="IACLIAY"/>
<dbReference type="InterPro" id="IPR023395">
    <property type="entry name" value="MCP_dom_sf"/>
</dbReference>
<comment type="similarity">
    <text evidence="10">Belongs to the mitochondrial carrier (TC 2.A.29) family.</text>
</comment>
<dbReference type="EMBL" id="JH992993">
    <property type="protein sequence ID" value="EKX46597.1"/>
    <property type="molecule type" value="Genomic_DNA"/>
</dbReference>
<accession>L1JE50</accession>
<dbReference type="RefSeq" id="XP_005833577.1">
    <property type="nucleotide sequence ID" value="XM_005833520.1"/>
</dbReference>
<feature type="repeat" description="Solcar" evidence="9">
    <location>
        <begin position="279"/>
        <end position="365"/>
    </location>
</feature>
<dbReference type="Gene3D" id="1.50.40.10">
    <property type="entry name" value="Mitochondrial carrier domain"/>
    <property type="match status" value="2"/>
</dbReference>
<dbReference type="Proteomes" id="UP000011087">
    <property type="component" value="Unassembled WGS sequence"/>
</dbReference>
<dbReference type="GO" id="GO:0015218">
    <property type="term" value="F:pyrimidine nucleotide transmembrane transporter activity"/>
    <property type="evidence" value="ECO:0007669"/>
    <property type="project" value="InterPro"/>
</dbReference>
<proteinExistence type="inferred from homology"/>
<evidence type="ECO:0000256" key="7">
    <source>
        <dbReference type="ARBA" id="ARBA00023128"/>
    </source>
</evidence>
<comment type="subcellular location">
    <subcellularLocation>
        <location evidence="1">Mitochondrion inner membrane</location>
        <topology evidence="1">Multi-pass membrane protein</topology>
    </subcellularLocation>
</comment>
<dbReference type="PANTHER" id="PTHR45829">
    <property type="entry name" value="MITOCHONDRIAL CARRIER PROTEIN RIM2"/>
    <property type="match status" value="1"/>
</dbReference>
<evidence type="ECO:0000256" key="2">
    <source>
        <dbReference type="ARBA" id="ARBA00022448"/>
    </source>
</evidence>
<dbReference type="Pfam" id="PF00153">
    <property type="entry name" value="Mito_carr"/>
    <property type="match status" value="3"/>
</dbReference>
<reference evidence="13" key="3">
    <citation type="submission" date="2016-03" db="UniProtKB">
        <authorList>
            <consortium name="EnsemblProtists"/>
        </authorList>
    </citation>
    <scope>IDENTIFICATION</scope>
</reference>